<accession>M6Y7K5</accession>
<dbReference type="NCBIfam" id="NF038097">
    <property type="entry name" value="KCGN_DNA_rpt"/>
    <property type="match status" value="1"/>
</dbReference>
<dbReference type="Proteomes" id="UP000012138">
    <property type="component" value="Unassembled WGS sequence"/>
</dbReference>
<evidence type="ECO:0000313" key="2">
    <source>
        <dbReference type="Proteomes" id="UP000012138"/>
    </source>
</evidence>
<proteinExistence type="predicted"/>
<gene>
    <name evidence="1" type="ORF">LEP1GSC024_0649</name>
</gene>
<dbReference type="AlphaFoldDB" id="M6Y7K5"/>
<sequence>MITILKVVTTSMFGKCGNSYKLQDYITSYLKNILEFSILSKDNL</sequence>
<reference evidence="1 2" key="1">
    <citation type="submission" date="2013-01" db="EMBL/GenBank/DDBJ databases">
        <authorList>
            <person name="Harkins D.M."/>
            <person name="Durkin A.S."/>
            <person name="Brinkac L.M."/>
            <person name="Haft D.H."/>
            <person name="Selengut J.D."/>
            <person name="Sanka R."/>
            <person name="DePew J."/>
            <person name="Purushe J."/>
            <person name="Whelen A.C."/>
            <person name="Vinetz J.M."/>
            <person name="Sutton G.G."/>
            <person name="Nierman W.C."/>
            <person name="Fouts D.E."/>
        </authorList>
    </citation>
    <scope>NUCLEOTIDE SEQUENCE [LARGE SCALE GENOMIC DNA]</scope>
    <source>
        <strain evidence="1 2">2001034031</strain>
    </source>
</reference>
<organism evidence="1 2">
    <name type="scientific">Leptospira noguchii str. 2001034031</name>
    <dbReference type="NCBI Taxonomy" id="1193053"/>
    <lineage>
        <taxon>Bacteria</taxon>
        <taxon>Pseudomonadati</taxon>
        <taxon>Spirochaetota</taxon>
        <taxon>Spirochaetia</taxon>
        <taxon>Leptospirales</taxon>
        <taxon>Leptospiraceae</taxon>
        <taxon>Leptospira</taxon>
    </lineage>
</organism>
<protein>
    <submittedName>
        <fullName evidence="1">Uncharacterized protein</fullName>
    </submittedName>
</protein>
<dbReference type="EMBL" id="AKXB02000144">
    <property type="protein sequence ID" value="EMO87831.1"/>
    <property type="molecule type" value="Genomic_DNA"/>
</dbReference>
<evidence type="ECO:0000313" key="1">
    <source>
        <dbReference type="EMBL" id="EMO87831.1"/>
    </source>
</evidence>
<name>M6Y7K5_9LEPT</name>
<comment type="caution">
    <text evidence="1">The sequence shown here is derived from an EMBL/GenBank/DDBJ whole genome shotgun (WGS) entry which is preliminary data.</text>
</comment>